<accession>A0A9Y2B9T4</accession>
<evidence type="ECO:0008006" key="5">
    <source>
        <dbReference type="Google" id="ProtNLM"/>
    </source>
</evidence>
<dbReference type="Proteomes" id="UP001231445">
    <property type="component" value="Chromosome"/>
</dbReference>
<keyword evidence="1" id="KW-0472">Membrane</keyword>
<feature type="transmembrane region" description="Helical" evidence="1">
    <location>
        <begin position="38"/>
        <end position="60"/>
    </location>
</feature>
<keyword evidence="1" id="KW-1133">Transmembrane helix</keyword>
<keyword evidence="4" id="KW-1185">Reference proteome</keyword>
<keyword evidence="2" id="KW-0732">Signal</keyword>
<gene>
    <name evidence="3" type="ORF">QQX03_02110</name>
</gene>
<name>A0A9Y2B9T4_9SPHN</name>
<reference evidence="3 4" key="1">
    <citation type="submission" date="2023-06" db="EMBL/GenBank/DDBJ databases">
        <title>Altererythrobacter rubellus NBRC 112769 genome.</title>
        <authorList>
            <person name="Zhang K."/>
        </authorList>
    </citation>
    <scope>NUCLEOTIDE SEQUENCE [LARGE SCALE GENOMIC DNA]</scope>
    <source>
        <strain evidence="3 4">NBRC 112769</strain>
    </source>
</reference>
<feature type="signal peptide" evidence="2">
    <location>
        <begin position="1"/>
        <end position="21"/>
    </location>
</feature>
<dbReference type="KEGG" id="arue:QQX03_02110"/>
<protein>
    <recommendedName>
        <fullName evidence="5">Ferrochelatase</fullName>
    </recommendedName>
</protein>
<dbReference type="EMBL" id="CP127221">
    <property type="protein sequence ID" value="WIW95923.1"/>
    <property type="molecule type" value="Genomic_DNA"/>
</dbReference>
<sequence length="69" mass="6893">MVKKFFAAAAVLSLAITPAMAEISTARAIAPAEDENELAGISTVLILVGAAAVAGIIIAVTDDDEPVSP</sequence>
<evidence type="ECO:0000313" key="4">
    <source>
        <dbReference type="Proteomes" id="UP001231445"/>
    </source>
</evidence>
<feature type="chain" id="PRO_5040758961" description="Ferrochelatase" evidence="2">
    <location>
        <begin position="22"/>
        <end position="69"/>
    </location>
</feature>
<dbReference type="RefSeq" id="WP_285976235.1">
    <property type="nucleotide sequence ID" value="NZ_CP127221.1"/>
</dbReference>
<dbReference type="AlphaFoldDB" id="A0A9Y2B9T4"/>
<organism evidence="3 4">
    <name type="scientific">Altererythrobacter rubellus</name>
    <dbReference type="NCBI Taxonomy" id="2173831"/>
    <lineage>
        <taxon>Bacteria</taxon>
        <taxon>Pseudomonadati</taxon>
        <taxon>Pseudomonadota</taxon>
        <taxon>Alphaproteobacteria</taxon>
        <taxon>Sphingomonadales</taxon>
        <taxon>Erythrobacteraceae</taxon>
        <taxon>Altererythrobacter</taxon>
    </lineage>
</organism>
<keyword evidence="1" id="KW-0812">Transmembrane</keyword>
<proteinExistence type="predicted"/>
<evidence type="ECO:0000256" key="1">
    <source>
        <dbReference type="SAM" id="Phobius"/>
    </source>
</evidence>
<evidence type="ECO:0000256" key="2">
    <source>
        <dbReference type="SAM" id="SignalP"/>
    </source>
</evidence>
<evidence type="ECO:0000313" key="3">
    <source>
        <dbReference type="EMBL" id="WIW95923.1"/>
    </source>
</evidence>